<gene>
    <name evidence="2" type="ORF">B8W66_19265</name>
</gene>
<keyword evidence="3" id="KW-1185">Reference proteome</keyword>
<protein>
    <recommendedName>
        <fullName evidence="4">DUF4062 domain-containing protein</fullName>
    </recommendedName>
</protein>
<evidence type="ECO:0000256" key="1">
    <source>
        <dbReference type="SAM" id="MobiDB-lite"/>
    </source>
</evidence>
<feature type="region of interest" description="Disordered" evidence="1">
    <location>
        <begin position="180"/>
        <end position="203"/>
    </location>
</feature>
<proteinExistence type="predicted"/>
<comment type="caution">
    <text evidence="2">The sequence shown here is derived from an EMBL/GenBank/DDBJ whole genome shotgun (WGS) entry which is preliminary data.</text>
</comment>
<dbReference type="RefSeq" id="WP_085326869.1">
    <property type="nucleotide sequence ID" value="NZ_NCXP01000032.1"/>
</dbReference>
<sequence>MGFASNVLKVMISSPGDTADEVEAVKGALHGWNGSRAENAQTVLLPRFWKTDAIPQMDANGGQSVINSQLVDDADIVIALFDSRLGQATDSAVSGTAEEIERAAASGKPVHVWFSDEPVDRNADFKELDRLQKFRKELEDKGLLGVYADLIDLAYKVREAIESDIGGLGLGAPSVVRKGEHAMPRARVDKRREQTGADKKGAPKFTTRSTLVLENKSEHVTAEQLTMDPGSELRGSIHRESKDPIDMPPLSELRFPLILHMGMSDHVTVELNWIENGEPQNVRQPVSLN</sequence>
<dbReference type="EMBL" id="NCXP01000032">
    <property type="protein sequence ID" value="OSC38743.1"/>
    <property type="molecule type" value="Genomic_DNA"/>
</dbReference>
<feature type="compositionally biased region" description="Basic and acidic residues" evidence="1">
    <location>
        <begin position="180"/>
        <end position="201"/>
    </location>
</feature>
<dbReference type="Proteomes" id="UP000193247">
    <property type="component" value="Unassembled WGS sequence"/>
</dbReference>
<accession>A0A1X2LQX5</accession>
<evidence type="ECO:0000313" key="3">
    <source>
        <dbReference type="Proteomes" id="UP000193247"/>
    </source>
</evidence>
<evidence type="ECO:0000313" key="2">
    <source>
        <dbReference type="EMBL" id="OSC38743.1"/>
    </source>
</evidence>
<dbReference type="AlphaFoldDB" id="A0A1X2LQX5"/>
<dbReference type="OrthoDB" id="9784936at2"/>
<reference evidence="2 3" key="1">
    <citation type="submission" date="2017-04" db="EMBL/GenBank/DDBJ databases">
        <title>The new phylogeny of genus Mycobacterium.</title>
        <authorList>
            <person name="Tortoli E."/>
            <person name="Trovato A."/>
            <person name="Cirillo D.M."/>
        </authorList>
    </citation>
    <scope>NUCLEOTIDE SEQUENCE [LARGE SCALE GENOMIC DNA]</scope>
    <source>
        <strain evidence="2 3">TBL 1200985</strain>
    </source>
</reference>
<name>A0A1X2LQX5_9MYCO</name>
<dbReference type="SUPFAM" id="SSF52309">
    <property type="entry name" value="N-(deoxy)ribosyltransferase-like"/>
    <property type="match status" value="1"/>
</dbReference>
<organism evidence="2 3">
    <name type="scientific">Mycobacterium decipiens</name>
    <dbReference type="NCBI Taxonomy" id="1430326"/>
    <lineage>
        <taxon>Bacteria</taxon>
        <taxon>Bacillati</taxon>
        <taxon>Actinomycetota</taxon>
        <taxon>Actinomycetes</taxon>
        <taxon>Mycobacteriales</taxon>
        <taxon>Mycobacteriaceae</taxon>
        <taxon>Mycobacterium</taxon>
    </lineage>
</organism>
<evidence type="ECO:0008006" key="4">
    <source>
        <dbReference type="Google" id="ProtNLM"/>
    </source>
</evidence>